<accession>A0A5C6MJL1</accession>
<evidence type="ECO:0000256" key="5">
    <source>
        <dbReference type="ARBA" id="ARBA00023180"/>
    </source>
</evidence>
<evidence type="ECO:0000313" key="11">
    <source>
        <dbReference type="EMBL" id="TWW55336.1"/>
    </source>
</evidence>
<keyword evidence="3" id="KW-0677">Repeat</keyword>
<feature type="repeat" description="LDL-receptor class B" evidence="7">
    <location>
        <begin position="155"/>
        <end position="198"/>
    </location>
</feature>
<dbReference type="PANTHER" id="PTHR46513:SF5">
    <property type="entry name" value="PRO-EPIDERMAL GROWTH FACTOR"/>
    <property type="match status" value="1"/>
</dbReference>
<reference evidence="11 12" key="1">
    <citation type="submission" date="2019-04" db="EMBL/GenBank/DDBJ databases">
        <title>Chromosome genome assembly for Takifugu flavidus.</title>
        <authorList>
            <person name="Xiao S."/>
        </authorList>
    </citation>
    <scope>NUCLEOTIDE SEQUENCE [LARGE SCALE GENOMIC DNA]</scope>
    <source>
        <strain evidence="11">HTHZ2018</strain>
        <tissue evidence="11">Muscle</tissue>
    </source>
</reference>
<dbReference type="GO" id="GO:0005886">
    <property type="term" value="C:plasma membrane"/>
    <property type="evidence" value="ECO:0007669"/>
    <property type="project" value="TreeGrafter"/>
</dbReference>
<dbReference type="GO" id="GO:0008284">
    <property type="term" value="P:positive regulation of cell population proliferation"/>
    <property type="evidence" value="ECO:0007669"/>
    <property type="project" value="TreeGrafter"/>
</dbReference>
<dbReference type="GO" id="GO:0060070">
    <property type="term" value="P:canonical Wnt signaling pathway"/>
    <property type="evidence" value="ECO:0007669"/>
    <property type="project" value="TreeGrafter"/>
</dbReference>
<dbReference type="PRINTS" id="PR00009">
    <property type="entry name" value="EGFTGF"/>
</dbReference>
<dbReference type="FunFam" id="2.120.10.30:FF:000241">
    <property type="entry name" value="Low-density lipoprotein receptor-related protein 6"/>
    <property type="match status" value="1"/>
</dbReference>
<keyword evidence="1 6" id="KW-0245">EGF-like domain</keyword>
<feature type="region of interest" description="Disordered" evidence="8">
    <location>
        <begin position="284"/>
        <end position="315"/>
    </location>
</feature>
<keyword evidence="4 6" id="KW-1015">Disulfide bond</keyword>
<dbReference type="SMART" id="SM00135">
    <property type="entry name" value="LY"/>
    <property type="match status" value="5"/>
</dbReference>
<name>A0A5C6MJL1_9TELE</name>
<keyword evidence="9" id="KW-0812">Transmembrane</keyword>
<gene>
    <name evidence="11" type="ORF">D4764_09G0003850</name>
</gene>
<dbReference type="SUPFAM" id="SSF63825">
    <property type="entry name" value="YWTD domain"/>
    <property type="match status" value="1"/>
</dbReference>
<dbReference type="AlphaFoldDB" id="A0A5C6MJL1"/>
<dbReference type="Gene3D" id="2.120.10.30">
    <property type="entry name" value="TolB, C-terminal domain"/>
    <property type="match status" value="1"/>
</dbReference>
<protein>
    <submittedName>
        <fullName evidence="11">Pro-epidermal growth factor</fullName>
    </submittedName>
</protein>
<keyword evidence="2" id="KW-0732">Signal</keyword>
<sequence>MAASRQMRALYAFALRDLYYKRTDMSVQDVQHQTEGAAVSSAPLLRRMGGSAAVCQAMGCTTMGSVALLLVYFASTSQKTIERIDFDGGSREVLVSDVLDSPEGLAIDWVHRKMYWTDKSRATVACSTLVGLNRQTIVSERLEKPRGIAVHPSEKKLFWTDTGAQPVVESASLEGKSRVVIASTDLVSPSGLTIDFTEDRLFWCDLRRGVVETAALDGSHRQVLLDNQVGRPFDLAVFEDRLWISDQEHQQLRSVHKRTGKNLQNIHGLLQPASIVVVHPLTRPESEASSPQLPTSTSADVSTENHSSDSESCPSTHDNYCLYEGVCFYFPEVDSYACNCVAGYIGERCQFSDLEWWDLQQAEEEKKKNVLIGACVVVLVSLLSIAACVTLCYRTKIIFGKHPPVDDVSESSVTDETMSVASSVPRKQVQRADHHHTLIGIILKYKKVTSPCLKTQMCPNPSEGLKAPRHRLPS</sequence>
<feature type="transmembrane region" description="Helical" evidence="9">
    <location>
        <begin position="370"/>
        <end position="393"/>
    </location>
</feature>
<dbReference type="Gene3D" id="2.10.25.10">
    <property type="entry name" value="Laminin"/>
    <property type="match status" value="1"/>
</dbReference>
<dbReference type="PROSITE" id="PS01186">
    <property type="entry name" value="EGF_2"/>
    <property type="match status" value="1"/>
</dbReference>
<dbReference type="InterPro" id="IPR011042">
    <property type="entry name" value="6-blade_b-propeller_TolB-like"/>
</dbReference>
<evidence type="ECO:0000256" key="2">
    <source>
        <dbReference type="ARBA" id="ARBA00022729"/>
    </source>
</evidence>
<dbReference type="PROSITE" id="PS00022">
    <property type="entry name" value="EGF_1"/>
    <property type="match status" value="1"/>
</dbReference>
<evidence type="ECO:0000313" key="12">
    <source>
        <dbReference type="Proteomes" id="UP000324091"/>
    </source>
</evidence>
<dbReference type="GO" id="GO:0042813">
    <property type="term" value="F:Wnt receptor activity"/>
    <property type="evidence" value="ECO:0007669"/>
    <property type="project" value="TreeGrafter"/>
</dbReference>
<proteinExistence type="predicted"/>
<feature type="repeat" description="LDL-receptor class B" evidence="7">
    <location>
        <begin position="112"/>
        <end position="154"/>
    </location>
</feature>
<dbReference type="PROSITE" id="PS51120">
    <property type="entry name" value="LDLRB"/>
    <property type="match status" value="4"/>
</dbReference>
<dbReference type="PANTHER" id="PTHR46513">
    <property type="entry name" value="VITELLOGENIN RECEPTOR-LIKE PROTEIN-RELATED-RELATED"/>
    <property type="match status" value="1"/>
</dbReference>
<feature type="disulfide bond" evidence="6">
    <location>
        <begin position="340"/>
        <end position="349"/>
    </location>
</feature>
<dbReference type="GO" id="GO:0007173">
    <property type="term" value="P:epidermal growth factor receptor signaling pathway"/>
    <property type="evidence" value="ECO:0007669"/>
    <property type="project" value="TreeGrafter"/>
</dbReference>
<feature type="repeat" description="LDL-receptor class B" evidence="7">
    <location>
        <begin position="199"/>
        <end position="241"/>
    </location>
</feature>
<evidence type="ECO:0000256" key="7">
    <source>
        <dbReference type="PROSITE-ProRule" id="PRU00461"/>
    </source>
</evidence>
<comment type="caution">
    <text evidence="11">The sequence shown here is derived from an EMBL/GenBank/DDBJ whole genome shotgun (WGS) entry which is preliminary data.</text>
</comment>
<dbReference type="InterPro" id="IPR000033">
    <property type="entry name" value="LDLR_classB_rpt"/>
</dbReference>
<evidence type="ECO:0000256" key="8">
    <source>
        <dbReference type="SAM" id="MobiDB-lite"/>
    </source>
</evidence>
<feature type="domain" description="EGF-like" evidence="10">
    <location>
        <begin position="309"/>
        <end position="350"/>
    </location>
</feature>
<evidence type="ECO:0000256" key="3">
    <source>
        <dbReference type="ARBA" id="ARBA00022737"/>
    </source>
</evidence>
<keyword evidence="9" id="KW-0472">Membrane</keyword>
<dbReference type="Proteomes" id="UP000324091">
    <property type="component" value="Chromosome 9"/>
</dbReference>
<evidence type="ECO:0000256" key="4">
    <source>
        <dbReference type="ARBA" id="ARBA00023157"/>
    </source>
</evidence>
<dbReference type="EMBL" id="RHFK02000022">
    <property type="protein sequence ID" value="TWW55336.1"/>
    <property type="molecule type" value="Genomic_DNA"/>
</dbReference>
<feature type="compositionally biased region" description="Polar residues" evidence="8">
    <location>
        <begin position="287"/>
        <end position="315"/>
    </location>
</feature>
<dbReference type="SUPFAM" id="SSF57196">
    <property type="entry name" value="EGF/Laminin"/>
    <property type="match status" value="1"/>
</dbReference>
<evidence type="ECO:0000259" key="10">
    <source>
        <dbReference type="PROSITE" id="PS50026"/>
    </source>
</evidence>
<dbReference type="PROSITE" id="PS50026">
    <property type="entry name" value="EGF_3"/>
    <property type="match status" value="1"/>
</dbReference>
<keyword evidence="9" id="KW-1133">Transmembrane helix</keyword>
<keyword evidence="5" id="KW-0325">Glycoprotein</keyword>
<dbReference type="InterPro" id="IPR050778">
    <property type="entry name" value="Cueball_EGF_LRP_Nidogen"/>
</dbReference>
<comment type="caution">
    <text evidence="6">Lacks conserved residue(s) required for the propagation of feature annotation.</text>
</comment>
<feature type="disulfide bond" evidence="6">
    <location>
        <begin position="321"/>
        <end position="338"/>
    </location>
</feature>
<evidence type="ECO:0000256" key="9">
    <source>
        <dbReference type="SAM" id="Phobius"/>
    </source>
</evidence>
<evidence type="ECO:0000256" key="1">
    <source>
        <dbReference type="ARBA" id="ARBA00022536"/>
    </source>
</evidence>
<dbReference type="GO" id="GO:0008083">
    <property type="term" value="F:growth factor activity"/>
    <property type="evidence" value="ECO:0007669"/>
    <property type="project" value="TreeGrafter"/>
</dbReference>
<dbReference type="GO" id="GO:0043410">
    <property type="term" value="P:positive regulation of MAPK cascade"/>
    <property type="evidence" value="ECO:0007669"/>
    <property type="project" value="TreeGrafter"/>
</dbReference>
<feature type="repeat" description="LDL-receptor class B" evidence="7">
    <location>
        <begin position="69"/>
        <end position="111"/>
    </location>
</feature>
<dbReference type="GO" id="GO:0017147">
    <property type="term" value="F:Wnt-protein binding"/>
    <property type="evidence" value="ECO:0007669"/>
    <property type="project" value="TreeGrafter"/>
</dbReference>
<dbReference type="InterPro" id="IPR000742">
    <property type="entry name" value="EGF"/>
</dbReference>
<organism evidence="11 12">
    <name type="scientific">Takifugu flavidus</name>
    <name type="common">sansaifugu</name>
    <dbReference type="NCBI Taxonomy" id="433684"/>
    <lineage>
        <taxon>Eukaryota</taxon>
        <taxon>Metazoa</taxon>
        <taxon>Chordata</taxon>
        <taxon>Craniata</taxon>
        <taxon>Vertebrata</taxon>
        <taxon>Euteleostomi</taxon>
        <taxon>Actinopterygii</taxon>
        <taxon>Neopterygii</taxon>
        <taxon>Teleostei</taxon>
        <taxon>Neoteleostei</taxon>
        <taxon>Acanthomorphata</taxon>
        <taxon>Eupercaria</taxon>
        <taxon>Tetraodontiformes</taxon>
        <taxon>Tetradontoidea</taxon>
        <taxon>Tetraodontidae</taxon>
        <taxon>Takifugu</taxon>
    </lineage>
</organism>
<dbReference type="FunFam" id="2.10.25.10:FF:000219">
    <property type="entry name" value="Pro-epidermal growth factor"/>
    <property type="match status" value="1"/>
</dbReference>
<evidence type="ECO:0000256" key="6">
    <source>
        <dbReference type="PROSITE-ProRule" id="PRU00076"/>
    </source>
</evidence>
<dbReference type="Pfam" id="PF00058">
    <property type="entry name" value="Ldl_recept_b"/>
    <property type="match status" value="4"/>
</dbReference>
<keyword evidence="12" id="KW-1185">Reference proteome</keyword>